<proteinExistence type="predicted"/>
<evidence type="ECO:0000313" key="2">
    <source>
        <dbReference type="Proteomes" id="UP000708208"/>
    </source>
</evidence>
<gene>
    <name evidence="1" type="ORF">AFUS01_LOCUS7861</name>
</gene>
<accession>A0A8J2JPC9</accession>
<name>A0A8J2JPC9_9HEXA</name>
<keyword evidence="2" id="KW-1185">Reference proteome</keyword>
<organism evidence="1 2">
    <name type="scientific">Allacma fusca</name>
    <dbReference type="NCBI Taxonomy" id="39272"/>
    <lineage>
        <taxon>Eukaryota</taxon>
        <taxon>Metazoa</taxon>
        <taxon>Ecdysozoa</taxon>
        <taxon>Arthropoda</taxon>
        <taxon>Hexapoda</taxon>
        <taxon>Collembola</taxon>
        <taxon>Symphypleona</taxon>
        <taxon>Sminthuridae</taxon>
        <taxon>Allacma</taxon>
    </lineage>
</organism>
<sequence length="73" mass="8471">MFYRKIINPVTSFRRENPLIRRKSRLALPALSDSGATIISTTTLVPFYPTTSASYKVQKTEEEWRNSAWYRAS</sequence>
<dbReference type="Proteomes" id="UP000708208">
    <property type="component" value="Unassembled WGS sequence"/>
</dbReference>
<protein>
    <submittedName>
        <fullName evidence="1">Uncharacterized protein</fullName>
    </submittedName>
</protein>
<evidence type="ECO:0000313" key="1">
    <source>
        <dbReference type="EMBL" id="CAG7718469.1"/>
    </source>
</evidence>
<reference evidence="1" key="1">
    <citation type="submission" date="2021-06" db="EMBL/GenBank/DDBJ databases">
        <authorList>
            <person name="Hodson N. C."/>
            <person name="Mongue J. A."/>
            <person name="Jaron S. K."/>
        </authorList>
    </citation>
    <scope>NUCLEOTIDE SEQUENCE</scope>
</reference>
<comment type="caution">
    <text evidence="1">The sequence shown here is derived from an EMBL/GenBank/DDBJ whole genome shotgun (WGS) entry which is preliminary data.</text>
</comment>
<dbReference type="AlphaFoldDB" id="A0A8J2JPC9"/>
<feature type="non-terminal residue" evidence="1">
    <location>
        <position position="73"/>
    </location>
</feature>
<dbReference type="EMBL" id="CAJVCH010053777">
    <property type="protein sequence ID" value="CAG7718469.1"/>
    <property type="molecule type" value="Genomic_DNA"/>
</dbReference>